<feature type="transmembrane region" description="Helical" evidence="9">
    <location>
        <begin position="46"/>
        <end position="71"/>
    </location>
</feature>
<organism evidence="11 12">
    <name type="scientific">Candidatus Egerieisoma faecipullorum</name>
    <dbReference type="NCBI Taxonomy" id="2840963"/>
    <lineage>
        <taxon>Bacteria</taxon>
        <taxon>Bacillati</taxon>
        <taxon>Bacillota</taxon>
        <taxon>Clostridia</taxon>
        <taxon>Eubacteriales</taxon>
        <taxon>Clostridiaceae</taxon>
        <taxon>Clostridiaceae incertae sedis</taxon>
        <taxon>Candidatus Egerieisoma</taxon>
    </lineage>
</organism>
<dbReference type="Gene3D" id="3.40.1110.10">
    <property type="entry name" value="Calcium-transporting ATPase, cytoplasmic domain N"/>
    <property type="match status" value="1"/>
</dbReference>
<feature type="transmembrane region" description="Helical" evidence="9">
    <location>
        <begin position="835"/>
        <end position="853"/>
    </location>
</feature>
<dbReference type="FunFam" id="3.40.50.1000:FF:000028">
    <property type="entry name" value="Calcium-transporting P-type ATPase, putative"/>
    <property type="match status" value="1"/>
</dbReference>
<feature type="transmembrane region" description="Helical" evidence="9">
    <location>
        <begin position="232"/>
        <end position="250"/>
    </location>
</feature>
<dbReference type="Proteomes" id="UP000824089">
    <property type="component" value="Unassembled WGS sequence"/>
</dbReference>
<feature type="transmembrane region" description="Helical" evidence="9">
    <location>
        <begin position="77"/>
        <end position="93"/>
    </location>
</feature>
<dbReference type="GO" id="GO:0005524">
    <property type="term" value="F:ATP binding"/>
    <property type="evidence" value="ECO:0007669"/>
    <property type="project" value="UniProtKB-KW"/>
</dbReference>
<dbReference type="InterPro" id="IPR001757">
    <property type="entry name" value="P_typ_ATPase"/>
</dbReference>
<dbReference type="SMART" id="SM00831">
    <property type="entry name" value="Cation_ATPase_N"/>
    <property type="match status" value="1"/>
</dbReference>
<dbReference type="SFLD" id="SFLDS00003">
    <property type="entry name" value="Haloacid_Dehalogenase"/>
    <property type="match status" value="1"/>
</dbReference>
<dbReference type="InterPro" id="IPR008250">
    <property type="entry name" value="ATPase_P-typ_transduc_dom_A_sf"/>
</dbReference>
<accession>A0A9D1LAA8</accession>
<evidence type="ECO:0000256" key="8">
    <source>
        <dbReference type="ARBA" id="ARBA00023136"/>
    </source>
</evidence>
<feature type="transmembrane region" description="Helical" evidence="9">
    <location>
        <begin position="729"/>
        <end position="754"/>
    </location>
</feature>
<dbReference type="Gene3D" id="2.70.150.10">
    <property type="entry name" value="Calcium-transporting ATPase, cytoplasmic transduction domain A"/>
    <property type="match status" value="1"/>
</dbReference>
<comment type="similarity">
    <text evidence="2">Belongs to the cation transport ATPase (P-type) (TC 3.A.3) family. Type IIA subfamily.</text>
</comment>
<feature type="transmembrane region" description="Helical" evidence="9">
    <location>
        <begin position="256"/>
        <end position="284"/>
    </location>
</feature>
<evidence type="ECO:0000256" key="9">
    <source>
        <dbReference type="SAM" id="Phobius"/>
    </source>
</evidence>
<protein>
    <submittedName>
        <fullName evidence="11">Cation-translocating P-type ATPase</fullName>
    </submittedName>
</protein>
<dbReference type="Pfam" id="PF00689">
    <property type="entry name" value="Cation_ATPase_C"/>
    <property type="match status" value="1"/>
</dbReference>
<evidence type="ECO:0000256" key="4">
    <source>
        <dbReference type="ARBA" id="ARBA00022741"/>
    </source>
</evidence>
<dbReference type="PANTHER" id="PTHR42861">
    <property type="entry name" value="CALCIUM-TRANSPORTING ATPASE"/>
    <property type="match status" value="1"/>
</dbReference>
<dbReference type="InterPro" id="IPR059000">
    <property type="entry name" value="ATPase_P-type_domA"/>
</dbReference>
<dbReference type="Pfam" id="PF00122">
    <property type="entry name" value="E1-E2_ATPase"/>
    <property type="match status" value="1"/>
</dbReference>
<comment type="caution">
    <text evidence="11">The sequence shown here is derived from an EMBL/GenBank/DDBJ whole genome shotgun (WGS) entry which is preliminary data.</text>
</comment>
<keyword evidence="5" id="KW-0067">ATP-binding</keyword>
<evidence type="ECO:0000256" key="5">
    <source>
        <dbReference type="ARBA" id="ARBA00022840"/>
    </source>
</evidence>
<dbReference type="NCBIfam" id="TIGR01494">
    <property type="entry name" value="ATPase_P-type"/>
    <property type="match status" value="2"/>
</dbReference>
<dbReference type="AlphaFoldDB" id="A0A9D1LAA8"/>
<dbReference type="Pfam" id="PF13246">
    <property type="entry name" value="Cation_ATPase"/>
    <property type="match status" value="1"/>
</dbReference>
<keyword evidence="7 9" id="KW-1133">Transmembrane helix</keyword>
<dbReference type="InterPro" id="IPR044492">
    <property type="entry name" value="P_typ_ATPase_HD_dom"/>
</dbReference>
<feature type="domain" description="Cation-transporting P-type ATPase N-terminal" evidence="10">
    <location>
        <begin position="5"/>
        <end position="73"/>
    </location>
</feature>
<dbReference type="InterPro" id="IPR006068">
    <property type="entry name" value="ATPase_P-typ_cation-transptr_C"/>
</dbReference>
<evidence type="ECO:0000256" key="1">
    <source>
        <dbReference type="ARBA" id="ARBA00004141"/>
    </source>
</evidence>
<dbReference type="InterPro" id="IPR023299">
    <property type="entry name" value="ATPase_P-typ_cyto_dom_N"/>
</dbReference>
<dbReference type="Pfam" id="PF00690">
    <property type="entry name" value="Cation_ATPase_N"/>
    <property type="match status" value="1"/>
</dbReference>
<dbReference type="FunFam" id="3.40.50.1000:FF:000001">
    <property type="entry name" value="Phospholipid-transporting ATPase IC"/>
    <property type="match status" value="1"/>
</dbReference>
<dbReference type="Gene3D" id="1.20.1110.10">
    <property type="entry name" value="Calcium-transporting ATPase, transmembrane domain"/>
    <property type="match status" value="2"/>
</dbReference>
<evidence type="ECO:0000256" key="3">
    <source>
        <dbReference type="ARBA" id="ARBA00022692"/>
    </source>
</evidence>
<dbReference type="SUPFAM" id="SSF81653">
    <property type="entry name" value="Calcium ATPase, transduction domain A"/>
    <property type="match status" value="1"/>
</dbReference>
<dbReference type="SUPFAM" id="SSF81665">
    <property type="entry name" value="Calcium ATPase, transmembrane domain M"/>
    <property type="match status" value="1"/>
</dbReference>
<comment type="subcellular location">
    <subcellularLocation>
        <location evidence="1">Membrane</location>
        <topology evidence="1">Multi-pass membrane protein</topology>
    </subcellularLocation>
</comment>
<dbReference type="PROSITE" id="PS00154">
    <property type="entry name" value="ATPASE_E1_E2"/>
    <property type="match status" value="1"/>
</dbReference>
<reference evidence="11" key="1">
    <citation type="submission" date="2020-10" db="EMBL/GenBank/DDBJ databases">
        <authorList>
            <person name="Gilroy R."/>
        </authorList>
    </citation>
    <scope>NUCLEOTIDE SEQUENCE</scope>
    <source>
        <strain evidence="11">CHK195-4489</strain>
    </source>
</reference>
<dbReference type="GO" id="GO:0016020">
    <property type="term" value="C:membrane"/>
    <property type="evidence" value="ECO:0007669"/>
    <property type="project" value="UniProtKB-SubCell"/>
</dbReference>
<evidence type="ECO:0000256" key="6">
    <source>
        <dbReference type="ARBA" id="ARBA00022967"/>
    </source>
</evidence>
<keyword evidence="3 9" id="KW-0812">Transmembrane</keyword>
<dbReference type="InterPro" id="IPR036412">
    <property type="entry name" value="HAD-like_sf"/>
</dbReference>
<evidence type="ECO:0000313" key="12">
    <source>
        <dbReference type="Proteomes" id="UP000824089"/>
    </source>
</evidence>
<gene>
    <name evidence="11" type="ORF">IAD50_06745</name>
</gene>
<feature type="transmembrane region" description="Helical" evidence="9">
    <location>
        <begin position="796"/>
        <end position="815"/>
    </location>
</feature>
<dbReference type="InterPro" id="IPR018303">
    <property type="entry name" value="ATPase_P-typ_P_site"/>
</dbReference>
<evidence type="ECO:0000313" key="11">
    <source>
        <dbReference type="EMBL" id="HIU29975.1"/>
    </source>
</evidence>
<evidence type="ECO:0000259" key="10">
    <source>
        <dbReference type="SMART" id="SM00831"/>
    </source>
</evidence>
<evidence type="ECO:0000256" key="2">
    <source>
        <dbReference type="ARBA" id="ARBA00005675"/>
    </source>
</evidence>
<dbReference type="SUPFAM" id="SSF56784">
    <property type="entry name" value="HAD-like"/>
    <property type="match status" value="1"/>
</dbReference>
<dbReference type="Gene3D" id="3.40.50.1000">
    <property type="entry name" value="HAD superfamily/HAD-like"/>
    <property type="match status" value="1"/>
</dbReference>
<sequence>MQIGGRGNMEFKRESDYTGLTAAEAEHRLTKYGRNTLEQHKKKSPVLLFLGQFKDIMTIILIVCTGISAFMQDWTEAAVMIGIVVVNAFLGFIQEYRTEKTIEALRSMTALHARVLRDGRQIEISAEEIVPGDVVFVKGGDILPADGFIITSSGLTVDEAMLTGESAAVEKSELAGFDSAVYSGTLAISGSATVGVTDTGMNTKMGKISGMIQEVKEESTPLQKRLAKLGKYIVFACVLICVAVTFAGILRGEDIINMLLTGISLAVAAVPEGLPAIVTISLALGVQRMAANNALVRRLPAVETLGGTNVICSDKTGTLTQNKMSVREIRVPSEMLGGKADSASRAGDLRMLSNICRVCNNLSDATEQALKEIGGQEAEASAAEFVRIAEIPFDSVRKCMSVIVKNKQGEFFVMTKGGADVVLGKAGRYIENGRIKRLDPAALERLRSCNDRLASGALRVLAAAYRPIRPDEAEEYRSSKDKTKQARLESNLIFAGFIGLMDRPREEVPGAVQLCADAGIRTIMITGDHKITAAAIAREVNIPASRVLTGEEISQMSDAEFEEAVDSVNVYARVLPEHKLRIVRALRKKNNTVAMTGDGVNDAPAIKEADIGIAMGVNGTDVTREASDMVLMDDNFATIAEAVKQGRGIYDNIRKFIRYMLACNLGEVITMFAGVLFGLPLPLYPIQILWVNLVTDGLPGIALGLDPVTDEIMKRKPVPANRGLFYGRLPFLILFRGLLIGLCTLGAFVSIQYTTGNTELARTAAFMTLVMTQIVHSFECRSETKSLLQSGIRDNLWLLAAGALSMLMMLAVIYIPSLQRVFRTVPMELEQLAVVAGFTAIGPILGGLANDLLGRNPFSSKVKGKRNAC</sequence>
<keyword evidence="4" id="KW-0547">Nucleotide-binding</keyword>
<dbReference type="PRINTS" id="PR00120">
    <property type="entry name" value="HATPASE"/>
</dbReference>
<dbReference type="InterPro" id="IPR004014">
    <property type="entry name" value="ATPase_P-typ_cation-transptr_N"/>
</dbReference>
<evidence type="ECO:0000256" key="7">
    <source>
        <dbReference type="ARBA" id="ARBA00022989"/>
    </source>
</evidence>
<dbReference type="SFLD" id="SFLDF00027">
    <property type="entry name" value="p-type_atpase"/>
    <property type="match status" value="1"/>
</dbReference>
<dbReference type="InterPro" id="IPR023298">
    <property type="entry name" value="ATPase_P-typ_TM_dom_sf"/>
</dbReference>
<dbReference type="PRINTS" id="PR00119">
    <property type="entry name" value="CATATPASE"/>
</dbReference>
<proteinExistence type="inferred from homology"/>
<dbReference type="GO" id="GO:0016887">
    <property type="term" value="F:ATP hydrolysis activity"/>
    <property type="evidence" value="ECO:0007669"/>
    <property type="project" value="InterPro"/>
</dbReference>
<reference evidence="11" key="2">
    <citation type="journal article" date="2021" name="PeerJ">
        <title>Extensive microbial diversity within the chicken gut microbiome revealed by metagenomics and culture.</title>
        <authorList>
            <person name="Gilroy R."/>
            <person name="Ravi A."/>
            <person name="Getino M."/>
            <person name="Pursley I."/>
            <person name="Horton D.L."/>
            <person name="Alikhan N.F."/>
            <person name="Baker D."/>
            <person name="Gharbi K."/>
            <person name="Hall N."/>
            <person name="Watson M."/>
            <person name="Adriaenssens E.M."/>
            <person name="Foster-Nyarko E."/>
            <person name="Jarju S."/>
            <person name="Secka A."/>
            <person name="Antonio M."/>
            <person name="Oren A."/>
            <person name="Chaudhuri R.R."/>
            <person name="La Ragione R."/>
            <person name="Hildebrand F."/>
            <person name="Pallen M.J."/>
        </authorList>
    </citation>
    <scope>NUCLEOTIDE SEQUENCE</scope>
    <source>
        <strain evidence="11">CHK195-4489</strain>
    </source>
</reference>
<dbReference type="InterPro" id="IPR023214">
    <property type="entry name" value="HAD_sf"/>
</dbReference>
<keyword evidence="8 9" id="KW-0472">Membrane</keyword>
<dbReference type="EMBL" id="DVMM01000139">
    <property type="protein sequence ID" value="HIU29975.1"/>
    <property type="molecule type" value="Genomic_DNA"/>
</dbReference>
<name>A0A9D1LAA8_9CLOT</name>
<keyword evidence="6" id="KW-1278">Translocase</keyword>
<dbReference type="SFLD" id="SFLDG00002">
    <property type="entry name" value="C1.7:_P-type_atpase_like"/>
    <property type="match status" value="1"/>
</dbReference>